<evidence type="ECO:0000256" key="3">
    <source>
        <dbReference type="ARBA" id="ARBA00008145"/>
    </source>
</evidence>
<keyword evidence="8" id="KW-0949">S-adenosyl-L-methionine</keyword>
<keyword evidence="6" id="KW-0489">Methyltransferase</keyword>
<dbReference type="EMBL" id="JAGRRH010000007">
    <property type="protein sequence ID" value="KAG7366950.1"/>
    <property type="molecule type" value="Genomic_DNA"/>
</dbReference>
<keyword evidence="7" id="KW-0808">Transferase</keyword>
<evidence type="ECO:0000313" key="10">
    <source>
        <dbReference type="EMBL" id="KAG7366950.1"/>
    </source>
</evidence>
<dbReference type="InterPro" id="IPR008854">
    <property type="entry name" value="TPMT"/>
</dbReference>
<evidence type="ECO:0000313" key="11">
    <source>
        <dbReference type="Proteomes" id="UP000693970"/>
    </source>
</evidence>
<name>A0A9K3LQZ3_9STRA</name>
<keyword evidence="5" id="KW-0963">Cytoplasm</keyword>
<evidence type="ECO:0000256" key="1">
    <source>
        <dbReference type="ARBA" id="ARBA00000903"/>
    </source>
</evidence>
<evidence type="ECO:0000256" key="8">
    <source>
        <dbReference type="ARBA" id="ARBA00022691"/>
    </source>
</evidence>
<reference evidence="10" key="2">
    <citation type="submission" date="2021-04" db="EMBL/GenBank/DDBJ databases">
        <authorList>
            <person name="Podell S."/>
        </authorList>
    </citation>
    <scope>NUCLEOTIDE SEQUENCE</scope>
    <source>
        <strain evidence="10">Hildebrandi</strain>
    </source>
</reference>
<comment type="subcellular location">
    <subcellularLocation>
        <location evidence="2">Cytoplasm</location>
    </subcellularLocation>
</comment>
<accession>A0A9K3LQZ3</accession>
<dbReference type="FunFam" id="3.40.50.150:FF:000101">
    <property type="entry name" value="Thiopurine S-methyltransferase"/>
    <property type="match status" value="1"/>
</dbReference>
<evidence type="ECO:0000256" key="5">
    <source>
        <dbReference type="ARBA" id="ARBA00022490"/>
    </source>
</evidence>
<dbReference type="PROSITE" id="PS51585">
    <property type="entry name" value="SAM_MT_TPMT"/>
    <property type="match status" value="1"/>
</dbReference>
<evidence type="ECO:0000256" key="7">
    <source>
        <dbReference type="ARBA" id="ARBA00022679"/>
    </source>
</evidence>
<dbReference type="AlphaFoldDB" id="A0A9K3LQZ3"/>
<gene>
    <name evidence="10" type="ORF">IV203_029620</name>
</gene>
<evidence type="ECO:0000256" key="9">
    <source>
        <dbReference type="SAM" id="SignalP"/>
    </source>
</evidence>
<dbReference type="Pfam" id="PF05724">
    <property type="entry name" value="TPMT"/>
    <property type="match status" value="1"/>
</dbReference>
<evidence type="ECO:0000256" key="4">
    <source>
        <dbReference type="ARBA" id="ARBA00011905"/>
    </source>
</evidence>
<proteinExistence type="inferred from homology"/>
<evidence type="ECO:0000256" key="2">
    <source>
        <dbReference type="ARBA" id="ARBA00004496"/>
    </source>
</evidence>
<dbReference type="PANTHER" id="PTHR10259">
    <property type="entry name" value="THIOPURINE S-METHYLTRANSFERASE"/>
    <property type="match status" value="1"/>
</dbReference>
<keyword evidence="9" id="KW-0732">Signal</keyword>
<organism evidence="10 11">
    <name type="scientific">Nitzschia inconspicua</name>
    <dbReference type="NCBI Taxonomy" id="303405"/>
    <lineage>
        <taxon>Eukaryota</taxon>
        <taxon>Sar</taxon>
        <taxon>Stramenopiles</taxon>
        <taxon>Ochrophyta</taxon>
        <taxon>Bacillariophyta</taxon>
        <taxon>Bacillariophyceae</taxon>
        <taxon>Bacillariophycidae</taxon>
        <taxon>Bacillariales</taxon>
        <taxon>Bacillariaceae</taxon>
        <taxon>Nitzschia</taxon>
    </lineage>
</organism>
<feature type="chain" id="PRO_5039928368" description="thiopurine S-methyltransferase" evidence="9">
    <location>
        <begin position="20"/>
        <end position="310"/>
    </location>
</feature>
<dbReference type="GO" id="GO:0005737">
    <property type="term" value="C:cytoplasm"/>
    <property type="evidence" value="ECO:0007669"/>
    <property type="project" value="UniProtKB-SubCell"/>
</dbReference>
<comment type="caution">
    <text evidence="10">The sequence shown here is derived from an EMBL/GenBank/DDBJ whole genome shotgun (WGS) entry which is preliminary data.</text>
</comment>
<dbReference type="OrthoDB" id="276151at2759"/>
<evidence type="ECO:0000256" key="6">
    <source>
        <dbReference type="ARBA" id="ARBA00022603"/>
    </source>
</evidence>
<comment type="similarity">
    <text evidence="3">Belongs to the class I-like SAM-binding methyltransferase superfamily. TPMT family.</text>
</comment>
<sequence>MRTVLISLLLGSCSSTVQSFANAATSTASSRYDENMSDDKKLLVADEASEKLTPWANRWTNNHIGFHLNDVNPVIKKYGPRYLTTSSDEGSTTSTVVKNDEVCDAPDHDKNKRIKRAKRVFVPLCGKTVDLAYLTDLADEVVGVEGIRMALEQFAEEQAQLNVSLETTTKDGFEKFQGDKISLLKGDYFELDATKTEGVFDFIFDRASMVAIDPKLREAYVDVLGNLLAPGGTILLVVLERQGSEEAMKQGPPFTIPEATVRELYEPKEWVESITFLEKTDQLEEKPEDKERYPDLDHLYELVFEIKRKA</sequence>
<feature type="signal peptide" evidence="9">
    <location>
        <begin position="1"/>
        <end position="19"/>
    </location>
</feature>
<dbReference type="Proteomes" id="UP000693970">
    <property type="component" value="Unassembled WGS sequence"/>
</dbReference>
<dbReference type="PANTHER" id="PTHR10259:SF11">
    <property type="entry name" value="THIOPURINE S-METHYLTRANSFERASE"/>
    <property type="match status" value="1"/>
</dbReference>
<dbReference type="EC" id="2.1.1.67" evidence="4"/>
<keyword evidence="11" id="KW-1185">Reference proteome</keyword>
<dbReference type="GO" id="GO:0032259">
    <property type="term" value="P:methylation"/>
    <property type="evidence" value="ECO:0007669"/>
    <property type="project" value="UniProtKB-KW"/>
</dbReference>
<protein>
    <recommendedName>
        <fullName evidence="4">thiopurine S-methyltransferase</fullName>
        <ecNumber evidence="4">2.1.1.67</ecNumber>
    </recommendedName>
</protein>
<reference evidence="10" key="1">
    <citation type="journal article" date="2021" name="Sci. Rep.">
        <title>Diploid genomic architecture of Nitzschia inconspicua, an elite biomass production diatom.</title>
        <authorList>
            <person name="Oliver A."/>
            <person name="Podell S."/>
            <person name="Pinowska A."/>
            <person name="Traller J.C."/>
            <person name="Smith S.R."/>
            <person name="McClure R."/>
            <person name="Beliaev A."/>
            <person name="Bohutskyi P."/>
            <person name="Hill E.A."/>
            <person name="Rabines A."/>
            <person name="Zheng H."/>
            <person name="Allen L.Z."/>
            <person name="Kuo A."/>
            <person name="Grigoriev I.V."/>
            <person name="Allen A.E."/>
            <person name="Hazlebeck D."/>
            <person name="Allen E.E."/>
        </authorList>
    </citation>
    <scope>NUCLEOTIDE SEQUENCE</scope>
    <source>
        <strain evidence="10">Hildebrandi</strain>
    </source>
</reference>
<dbReference type="GO" id="GO:0008119">
    <property type="term" value="F:thiopurine S-methyltransferase activity"/>
    <property type="evidence" value="ECO:0007669"/>
    <property type="project" value="UniProtKB-EC"/>
</dbReference>
<comment type="catalytic activity">
    <reaction evidence="1">
        <text>S-adenosyl-L-methionine + a thiopurine = S-adenosyl-L-homocysteine + a thiopurine S-methylether.</text>
        <dbReference type="EC" id="2.1.1.67"/>
    </reaction>
</comment>